<sequence>MNNSTTLVICHGSGAARAVGVTLDSVLTNIATFLVANPYEVLTIEFNQYDGDAGIVSKMVVDKVKQFFTLPSGEPMYWSRDSVSEPWPSLRNMILADKRLMFFVSDLYNAIPDPKPKWANQKDVWKYDGFRYTSDDTKPVQLNESYYAWCDQGPPNDGSYVKWQQIDINLGILKDDIIETVKKGQIPQLCIAPLAKETNFDMLDGIGERCYSRWPYWFRVRVNDYWEGHLFQVVNRFNDRNVARVKAGESLTPY</sequence>
<evidence type="ECO:0000313" key="1">
    <source>
        <dbReference type="EMBL" id="KAF9979680.1"/>
    </source>
</evidence>
<organism evidence="1 2">
    <name type="scientific">Modicella reniformis</name>
    <dbReference type="NCBI Taxonomy" id="1440133"/>
    <lineage>
        <taxon>Eukaryota</taxon>
        <taxon>Fungi</taxon>
        <taxon>Fungi incertae sedis</taxon>
        <taxon>Mucoromycota</taxon>
        <taxon>Mortierellomycotina</taxon>
        <taxon>Mortierellomycetes</taxon>
        <taxon>Mortierellales</taxon>
        <taxon>Mortierellaceae</taxon>
        <taxon>Modicella</taxon>
    </lineage>
</organism>
<dbReference type="GO" id="GO:0008081">
    <property type="term" value="F:phosphoric diester hydrolase activity"/>
    <property type="evidence" value="ECO:0007669"/>
    <property type="project" value="InterPro"/>
</dbReference>
<protein>
    <recommendedName>
        <fullName evidence="3">PLC-like phosphodiesterase</fullName>
    </recommendedName>
</protein>
<accession>A0A9P6JH87</accession>
<proteinExistence type="predicted"/>
<evidence type="ECO:0008006" key="3">
    <source>
        <dbReference type="Google" id="ProtNLM"/>
    </source>
</evidence>
<dbReference type="InterPro" id="IPR051057">
    <property type="entry name" value="PI-PLC_domain"/>
</dbReference>
<dbReference type="EMBL" id="JAAAHW010003997">
    <property type="protein sequence ID" value="KAF9979680.1"/>
    <property type="molecule type" value="Genomic_DNA"/>
</dbReference>
<dbReference type="SUPFAM" id="SSF51695">
    <property type="entry name" value="PLC-like phosphodiesterases"/>
    <property type="match status" value="1"/>
</dbReference>
<dbReference type="AlphaFoldDB" id="A0A9P6JH87"/>
<name>A0A9P6JH87_9FUNG</name>
<dbReference type="PANTHER" id="PTHR13593">
    <property type="match status" value="1"/>
</dbReference>
<keyword evidence="2" id="KW-1185">Reference proteome</keyword>
<reference evidence="1" key="1">
    <citation type="journal article" date="2020" name="Fungal Divers.">
        <title>Resolving the Mortierellaceae phylogeny through synthesis of multi-gene phylogenetics and phylogenomics.</title>
        <authorList>
            <person name="Vandepol N."/>
            <person name="Liber J."/>
            <person name="Desiro A."/>
            <person name="Na H."/>
            <person name="Kennedy M."/>
            <person name="Barry K."/>
            <person name="Grigoriev I.V."/>
            <person name="Miller A.N."/>
            <person name="O'Donnell K."/>
            <person name="Stajich J.E."/>
            <person name="Bonito G."/>
        </authorList>
    </citation>
    <scope>NUCLEOTIDE SEQUENCE</scope>
    <source>
        <strain evidence="1">MES-2147</strain>
    </source>
</reference>
<dbReference type="GO" id="GO:0006629">
    <property type="term" value="P:lipid metabolic process"/>
    <property type="evidence" value="ECO:0007669"/>
    <property type="project" value="InterPro"/>
</dbReference>
<dbReference type="OrthoDB" id="7984201at2759"/>
<dbReference type="Pfam" id="PF26146">
    <property type="entry name" value="PI-PLC_X"/>
    <property type="match status" value="1"/>
</dbReference>
<dbReference type="Proteomes" id="UP000749646">
    <property type="component" value="Unassembled WGS sequence"/>
</dbReference>
<dbReference type="Gene3D" id="3.20.20.190">
    <property type="entry name" value="Phosphatidylinositol (PI) phosphodiesterase"/>
    <property type="match status" value="1"/>
</dbReference>
<gene>
    <name evidence="1" type="ORF">BGZ65_006195</name>
</gene>
<dbReference type="PANTHER" id="PTHR13593:SF140">
    <property type="entry name" value="PLC-LIKE PHOSPHODIESTERASE"/>
    <property type="match status" value="1"/>
</dbReference>
<dbReference type="InterPro" id="IPR017946">
    <property type="entry name" value="PLC-like_Pdiesterase_TIM-brl"/>
</dbReference>
<evidence type="ECO:0000313" key="2">
    <source>
        <dbReference type="Proteomes" id="UP000749646"/>
    </source>
</evidence>
<comment type="caution">
    <text evidence="1">The sequence shown here is derived from an EMBL/GenBank/DDBJ whole genome shotgun (WGS) entry which is preliminary data.</text>
</comment>